<dbReference type="InterPro" id="IPR050828">
    <property type="entry name" value="C-type_lectin/matrix_domain"/>
</dbReference>
<dbReference type="Gene3D" id="3.10.100.10">
    <property type="entry name" value="Mannose-Binding Protein A, subunit A"/>
    <property type="match status" value="1"/>
</dbReference>
<keyword evidence="1" id="KW-0732">Signal</keyword>
<feature type="chain" id="PRO_5004590031" description="C-type lectin domain-containing protein" evidence="1">
    <location>
        <begin position="18"/>
        <end position="136"/>
    </location>
</feature>
<proteinExistence type="predicted"/>
<dbReference type="PANTHER" id="PTHR45710">
    <property type="entry name" value="C-TYPE LECTIN DOMAIN-CONTAINING PROTEIN 180"/>
    <property type="match status" value="1"/>
</dbReference>
<dbReference type="HOGENOM" id="CLU_049894_10_0_1"/>
<evidence type="ECO:0000313" key="3">
    <source>
        <dbReference type="EnsemblMetazoa" id="SMAR005915-PA"/>
    </source>
</evidence>
<accession>T1IXI2</accession>
<dbReference type="InterPro" id="IPR016187">
    <property type="entry name" value="CTDL_fold"/>
</dbReference>
<dbReference type="PROSITE" id="PS50041">
    <property type="entry name" value="C_TYPE_LECTIN_2"/>
    <property type="match status" value="1"/>
</dbReference>
<evidence type="ECO:0000259" key="2">
    <source>
        <dbReference type="PROSITE" id="PS50041"/>
    </source>
</evidence>
<feature type="signal peptide" evidence="1">
    <location>
        <begin position="1"/>
        <end position="17"/>
    </location>
</feature>
<organism evidence="3 4">
    <name type="scientific">Strigamia maritima</name>
    <name type="common">European centipede</name>
    <name type="synonym">Geophilus maritimus</name>
    <dbReference type="NCBI Taxonomy" id="126957"/>
    <lineage>
        <taxon>Eukaryota</taxon>
        <taxon>Metazoa</taxon>
        <taxon>Ecdysozoa</taxon>
        <taxon>Arthropoda</taxon>
        <taxon>Myriapoda</taxon>
        <taxon>Chilopoda</taxon>
        <taxon>Pleurostigmophora</taxon>
        <taxon>Geophilomorpha</taxon>
        <taxon>Linotaeniidae</taxon>
        <taxon>Strigamia</taxon>
    </lineage>
</organism>
<dbReference type="InterPro" id="IPR001304">
    <property type="entry name" value="C-type_lectin-like"/>
</dbReference>
<reference evidence="3" key="2">
    <citation type="submission" date="2015-02" db="UniProtKB">
        <authorList>
            <consortium name="EnsemblMetazoa"/>
        </authorList>
    </citation>
    <scope>IDENTIFICATION</scope>
</reference>
<dbReference type="SUPFAM" id="SSF56436">
    <property type="entry name" value="C-type lectin-like"/>
    <property type="match status" value="1"/>
</dbReference>
<evidence type="ECO:0000313" key="4">
    <source>
        <dbReference type="Proteomes" id="UP000014500"/>
    </source>
</evidence>
<dbReference type="PANTHER" id="PTHR45710:SF26">
    <property type="entry name" value="RH26557P"/>
    <property type="match status" value="1"/>
</dbReference>
<keyword evidence="4" id="KW-1185">Reference proteome</keyword>
<dbReference type="Proteomes" id="UP000014500">
    <property type="component" value="Unassembled WGS sequence"/>
</dbReference>
<protein>
    <recommendedName>
        <fullName evidence="2">C-type lectin domain-containing protein</fullName>
    </recommendedName>
</protein>
<dbReference type="CDD" id="cd00037">
    <property type="entry name" value="CLECT"/>
    <property type="match status" value="1"/>
</dbReference>
<dbReference type="EMBL" id="JH431647">
    <property type="status" value="NOT_ANNOTATED_CDS"/>
    <property type="molecule type" value="Genomic_DNA"/>
</dbReference>
<evidence type="ECO:0000256" key="1">
    <source>
        <dbReference type="SAM" id="SignalP"/>
    </source>
</evidence>
<dbReference type="EnsemblMetazoa" id="SMAR005915-RA">
    <property type="protein sequence ID" value="SMAR005915-PA"/>
    <property type="gene ID" value="SMAR005915"/>
</dbReference>
<sequence length="136" mass="15256">MKTVLVLFVIFCTHSFGICVKCPEGFLDLEGRCYYFSDEAASWLESASKCSDMGASLLSIETEEEAKVTFHQAVKKNSEKYKSKAVGYWTSGLYAKVSNVKKPEFIWASTWEPFTYTSWCGGEPKLIGRMTNIAST</sequence>
<dbReference type="InterPro" id="IPR016186">
    <property type="entry name" value="C-type_lectin-like/link_sf"/>
</dbReference>
<dbReference type="PhylomeDB" id="T1IXI2"/>
<feature type="domain" description="C-type lectin" evidence="2">
    <location>
        <begin position="29"/>
        <end position="124"/>
    </location>
</feature>
<name>T1IXI2_STRMM</name>
<dbReference type="STRING" id="126957.T1IXI2"/>
<reference evidence="4" key="1">
    <citation type="submission" date="2011-05" db="EMBL/GenBank/DDBJ databases">
        <authorList>
            <person name="Richards S.R."/>
            <person name="Qu J."/>
            <person name="Jiang H."/>
            <person name="Jhangiani S.N."/>
            <person name="Agravi P."/>
            <person name="Goodspeed R."/>
            <person name="Gross S."/>
            <person name="Mandapat C."/>
            <person name="Jackson L."/>
            <person name="Mathew T."/>
            <person name="Pu L."/>
            <person name="Thornton R."/>
            <person name="Saada N."/>
            <person name="Wilczek-Boney K.B."/>
            <person name="Lee S."/>
            <person name="Kovar C."/>
            <person name="Wu Y."/>
            <person name="Scherer S.E."/>
            <person name="Worley K.C."/>
            <person name="Muzny D.M."/>
            <person name="Gibbs R."/>
        </authorList>
    </citation>
    <scope>NUCLEOTIDE SEQUENCE</scope>
    <source>
        <strain evidence="4">Brora</strain>
    </source>
</reference>
<dbReference type="AlphaFoldDB" id="T1IXI2"/>